<evidence type="ECO:0000256" key="1">
    <source>
        <dbReference type="SAM" id="MobiDB-lite"/>
    </source>
</evidence>
<dbReference type="EMBL" id="RWJN01000137">
    <property type="protein sequence ID" value="TCD66390.1"/>
    <property type="molecule type" value="Genomic_DNA"/>
</dbReference>
<gene>
    <name evidence="2" type="ORF">EIP91_001439</name>
</gene>
<reference evidence="2 3" key="1">
    <citation type="submission" date="2018-11" db="EMBL/GenBank/DDBJ databases">
        <title>Genome assembly of Steccherinum ochraceum LE-BIN_3174, the white-rot fungus of the Steccherinaceae family (The Residual Polyporoid clade, Polyporales, Basidiomycota).</title>
        <authorList>
            <person name="Fedorova T.V."/>
            <person name="Glazunova O.A."/>
            <person name="Landesman E.O."/>
            <person name="Moiseenko K.V."/>
            <person name="Psurtseva N.V."/>
            <person name="Savinova O.S."/>
            <person name="Shakhova N.V."/>
            <person name="Tyazhelova T.V."/>
            <person name="Vasina D.V."/>
        </authorList>
    </citation>
    <scope>NUCLEOTIDE SEQUENCE [LARGE SCALE GENOMIC DNA]</scope>
    <source>
        <strain evidence="2 3">LE-BIN_3174</strain>
    </source>
</reference>
<feature type="region of interest" description="Disordered" evidence="1">
    <location>
        <begin position="203"/>
        <end position="241"/>
    </location>
</feature>
<feature type="region of interest" description="Disordered" evidence="1">
    <location>
        <begin position="145"/>
        <end position="183"/>
    </location>
</feature>
<evidence type="ECO:0000313" key="2">
    <source>
        <dbReference type="EMBL" id="TCD66390.1"/>
    </source>
</evidence>
<name>A0A4R0RDZ7_9APHY</name>
<keyword evidence="3" id="KW-1185">Reference proteome</keyword>
<organism evidence="2 3">
    <name type="scientific">Steccherinum ochraceum</name>
    <dbReference type="NCBI Taxonomy" id="92696"/>
    <lineage>
        <taxon>Eukaryota</taxon>
        <taxon>Fungi</taxon>
        <taxon>Dikarya</taxon>
        <taxon>Basidiomycota</taxon>
        <taxon>Agaricomycotina</taxon>
        <taxon>Agaricomycetes</taxon>
        <taxon>Polyporales</taxon>
        <taxon>Steccherinaceae</taxon>
        <taxon>Steccherinum</taxon>
    </lineage>
</organism>
<dbReference type="AlphaFoldDB" id="A0A4R0RDZ7"/>
<evidence type="ECO:0000313" key="3">
    <source>
        <dbReference type="Proteomes" id="UP000292702"/>
    </source>
</evidence>
<accession>A0A4R0RDZ7</accession>
<comment type="caution">
    <text evidence="2">The sequence shown here is derived from an EMBL/GenBank/DDBJ whole genome shotgun (WGS) entry which is preliminary data.</text>
</comment>
<dbReference type="Proteomes" id="UP000292702">
    <property type="component" value="Unassembled WGS sequence"/>
</dbReference>
<feature type="compositionally biased region" description="Basic and acidic residues" evidence="1">
    <location>
        <begin position="232"/>
        <end position="241"/>
    </location>
</feature>
<sequence>MENTPGSTEHVAVLKIPRYYSADDSFLVSIPPQNTRLTLRLVLVDEGDPGVFEDLEDVQPREKRGRSAERYSEIYTRKRKRAQNQDTIISQYEEEYVPASDPAEVELDTGDIERDWVTASSFTEQESCDFPSAIVSVKSESDDTPIAMVSGASDITPTRQRTLAAPSENVNGPEPHLPSQAAARTSRSWADVYAWVNSLPGYISSPSAPAMPTTASLGSSNRAEDSDGEDDAYLHSDPGES</sequence>
<proteinExistence type="predicted"/>
<protein>
    <submittedName>
        <fullName evidence="2">Uncharacterized protein</fullName>
    </submittedName>
</protein>